<reference evidence="1 2" key="1">
    <citation type="journal article" date="2021" name="BMC Genomics">
        <title>Datura genome reveals duplications of psychoactive alkaloid biosynthetic genes and high mutation rate following tissue culture.</title>
        <authorList>
            <person name="Rajewski A."/>
            <person name="Carter-House D."/>
            <person name="Stajich J."/>
            <person name="Litt A."/>
        </authorList>
    </citation>
    <scope>NUCLEOTIDE SEQUENCE [LARGE SCALE GENOMIC DNA]</scope>
    <source>
        <strain evidence="1">AR-01</strain>
    </source>
</reference>
<accession>A0ABS8VSC7</accession>
<organism evidence="1 2">
    <name type="scientific">Datura stramonium</name>
    <name type="common">Jimsonweed</name>
    <name type="synonym">Common thornapple</name>
    <dbReference type="NCBI Taxonomy" id="4076"/>
    <lineage>
        <taxon>Eukaryota</taxon>
        <taxon>Viridiplantae</taxon>
        <taxon>Streptophyta</taxon>
        <taxon>Embryophyta</taxon>
        <taxon>Tracheophyta</taxon>
        <taxon>Spermatophyta</taxon>
        <taxon>Magnoliopsida</taxon>
        <taxon>eudicotyledons</taxon>
        <taxon>Gunneridae</taxon>
        <taxon>Pentapetalae</taxon>
        <taxon>asterids</taxon>
        <taxon>lamiids</taxon>
        <taxon>Solanales</taxon>
        <taxon>Solanaceae</taxon>
        <taxon>Solanoideae</taxon>
        <taxon>Datureae</taxon>
        <taxon>Datura</taxon>
    </lineage>
</organism>
<dbReference type="EMBL" id="JACEIK010005687">
    <property type="protein sequence ID" value="MCE0482032.1"/>
    <property type="molecule type" value="Genomic_DNA"/>
</dbReference>
<keyword evidence="2" id="KW-1185">Reference proteome</keyword>
<name>A0ABS8VSC7_DATST</name>
<comment type="caution">
    <text evidence="1">The sequence shown here is derived from an EMBL/GenBank/DDBJ whole genome shotgun (WGS) entry which is preliminary data.</text>
</comment>
<dbReference type="Proteomes" id="UP000823775">
    <property type="component" value="Unassembled WGS sequence"/>
</dbReference>
<feature type="non-terminal residue" evidence="1">
    <location>
        <position position="87"/>
    </location>
</feature>
<proteinExistence type="predicted"/>
<sequence length="87" mass="9620">VHCSGWQEKECLLKLEFQDFHPIILRHNFPEAQGNFSREKAVHLLRIKDGHTSDNGSVDGFMDVEDEPVAHGVANSIGLSPPVGNTV</sequence>
<gene>
    <name evidence="1" type="ORF">HAX54_040342</name>
</gene>
<feature type="non-terminal residue" evidence="1">
    <location>
        <position position="1"/>
    </location>
</feature>
<evidence type="ECO:0000313" key="1">
    <source>
        <dbReference type="EMBL" id="MCE0482032.1"/>
    </source>
</evidence>
<protein>
    <submittedName>
        <fullName evidence="1">Uncharacterized protein</fullName>
    </submittedName>
</protein>
<evidence type="ECO:0000313" key="2">
    <source>
        <dbReference type="Proteomes" id="UP000823775"/>
    </source>
</evidence>